<comment type="caution">
    <text evidence="3">The sequence shown here is derived from an EMBL/GenBank/DDBJ whole genome shotgun (WGS) entry which is preliminary data.</text>
</comment>
<keyword evidence="4" id="KW-1185">Reference proteome</keyword>
<comment type="similarity">
    <text evidence="1">Belongs to the 'GDSL' lipolytic enzyme family.</text>
</comment>
<evidence type="ECO:0000256" key="2">
    <source>
        <dbReference type="SAM" id="SignalP"/>
    </source>
</evidence>
<gene>
    <name evidence="3" type="ORF">R1sor_022853</name>
</gene>
<accession>A0ABD3GP22</accession>
<dbReference type="Pfam" id="PF00657">
    <property type="entry name" value="Lipase_GDSL"/>
    <property type="match status" value="1"/>
</dbReference>
<dbReference type="PANTHER" id="PTHR22835:SF658">
    <property type="entry name" value="GLYCOSIDE HYDROLASE FAMILY 19 CATALYTIC DOMAIN-CONTAINING PROTEIN"/>
    <property type="match status" value="1"/>
</dbReference>
<evidence type="ECO:0000313" key="4">
    <source>
        <dbReference type="Proteomes" id="UP001633002"/>
    </source>
</evidence>
<protein>
    <recommendedName>
        <fullName evidence="5">GDSL esterase/lipase</fullName>
    </recommendedName>
</protein>
<dbReference type="InterPro" id="IPR001087">
    <property type="entry name" value="GDSL"/>
</dbReference>
<sequence length="432" mass="47807">MRSLQHLAILLLQLFLLQGVVNFGPRLAAAYSGASATLFSVVPPGFVCPEGLFAFGGSVVDTGNSLTAMPFASRVENLPYGVNFFKRPARRYSDGRVIVDYLAQAFKFPLLTPYLRSIDPDFSRGANFGYAGATIIRKTATYTRFFFGVQQNQLLRLKQNSLQVRSQAPALAGFTVTRGLPRNETFSRGLYIIKFGLKNDLSELVNSGALSFENATREYVPEIVSEIISGIQNLYENAGARMFMVFNPTLVGCLPSTLTAFAQRNVSFAEDEFGCVAEWNDLQNAYNCQLDAAIKNLRPTLPNATIFLADSFSVQKKVFSNPESFGFKKEFLLKTCCGYGGEYNYDEDRKCADKYEEDGITTRVGACESPNDYVSWDGIHDTEALSRIYAQYALTGKFLDPPVDLSTLCDLDLSKFSDSTFAEAYPNATLLD</sequence>
<keyword evidence="2" id="KW-0732">Signal</keyword>
<feature type="signal peptide" evidence="2">
    <location>
        <begin position="1"/>
        <end position="22"/>
    </location>
</feature>
<evidence type="ECO:0008006" key="5">
    <source>
        <dbReference type="Google" id="ProtNLM"/>
    </source>
</evidence>
<dbReference type="AlphaFoldDB" id="A0ABD3GP22"/>
<dbReference type="Proteomes" id="UP001633002">
    <property type="component" value="Unassembled WGS sequence"/>
</dbReference>
<dbReference type="Gene3D" id="3.40.50.1110">
    <property type="entry name" value="SGNH hydrolase"/>
    <property type="match status" value="1"/>
</dbReference>
<dbReference type="InterPro" id="IPR036514">
    <property type="entry name" value="SGNH_hydro_sf"/>
</dbReference>
<dbReference type="PANTHER" id="PTHR22835">
    <property type="entry name" value="ZINC FINGER FYVE DOMAIN CONTAINING PROTEIN"/>
    <property type="match status" value="1"/>
</dbReference>
<organism evidence="3 4">
    <name type="scientific">Riccia sorocarpa</name>
    <dbReference type="NCBI Taxonomy" id="122646"/>
    <lineage>
        <taxon>Eukaryota</taxon>
        <taxon>Viridiplantae</taxon>
        <taxon>Streptophyta</taxon>
        <taxon>Embryophyta</taxon>
        <taxon>Marchantiophyta</taxon>
        <taxon>Marchantiopsida</taxon>
        <taxon>Marchantiidae</taxon>
        <taxon>Marchantiales</taxon>
        <taxon>Ricciaceae</taxon>
        <taxon>Riccia</taxon>
    </lineage>
</organism>
<dbReference type="EMBL" id="JBJQOH010000007">
    <property type="protein sequence ID" value="KAL3679897.1"/>
    <property type="molecule type" value="Genomic_DNA"/>
</dbReference>
<feature type="chain" id="PRO_5044885866" description="GDSL esterase/lipase" evidence="2">
    <location>
        <begin position="23"/>
        <end position="432"/>
    </location>
</feature>
<evidence type="ECO:0000256" key="1">
    <source>
        <dbReference type="ARBA" id="ARBA00008668"/>
    </source>
</evidence>
<evidence type="ECO:0000313" key="3">
    <source>
        <dbReference type="EMBL" id="KAL3679897.1"/>
    </source>
</evidence>
<proteinExistence type="inferred from homology"/>
<name>A0ABD3GP22_9MARC</name>
<reference evidence="3 4" key="1">
    <citation type="submission" date="2024-09" db="EMBL/GenBank/DDBJ databases">
        <title>Chromosome-scale assembly of Riccia sorocarpa.</title>
        <authorList>
            <person name="Paukszto L."/>
        </authorList>
    </citation>
    <scope>NUCLEOTIDE SEQUENCE [LARGE SCALE GENOMIC DNA]</scope>
    <source>
        <strain evidence="3">LP-2024</strain>
        <tissue evidence="3">Aerial parts of the thallus</tissue>
    </source>
</reference>